<gene>
    <name evidence="2" type="ORF">BU26DRAFT_525018</name>
</gene>
<dbReference type="InterPro" id="IPR011009">
    <property type="entry name" value="Kinase-like_dom_sf"/>
</dbReference>
<reference evidence="2" key="1">
    <citation type="journal article" date="2020" name="Stud. Mycol.">
        <title>101 Dothideomycetes genomes: a test case for predicting lifestyles and emergence of pathogens.</title>
        <authorList>
            <person name="Haridas S."/>
            <person name="Albert R."/>
            <person name="Binder M."/>
            <person name="Bloem J."/>
            <person name="Labutti K."/>
            <person name="Salamov A."/>
            <person name="Andreopoulos B."/>
            <person name="Baker S."/>
            <person name="Barry K."/>
            <person name="Bills G."/>
            <person name="Bluhm B."/>
            <person name="Cannon C."/>
            <person name="Castanera R."/>
            <person name="Culley D."/>
            <person name="Daum C."/>
            <person name="Ezra D."/>
            <person name="Gonzalez J."/>
            <person name="Henrissat B."/>
            <person name="Kuo A."/>
            <person name="Liang C."/>
            <person name="Lipzen A."/>
            <person name="Lutzoni F."/>
            <person name="Magnuson J."/>
            <person name="Mondo S."/>
            <person name="Nolan M."/>
            <person name="Ohm R."/>
            <person name="Pangilinan J."/>
            <person name="Park H.-J."/>
            <person name="Ramirez L."/>
            <person name="Alfaro M."/>
            <person name="Sun H."/>
            <person name="Tritt A."/>
            <person name="Yoshinaga Y."/>
            <person name="Zwiers L.-H."/>
            <person name="Turgeon B."/>
            <person name="Goodwin S."/>
            <person name="Spatafora J."/>
            <person name="Crous P."/>
            <person name="Grigoriev I."/>
        </authorList>
    </citation>
    <scope>NUCLEOTIDE SEQUENCE</scope>
    <source>
        <strain evidence="2">CBS 122368</strain>
    </source>
</reference>
<evidence type="ECO:0000313" key="2">
    <source>
        <dbReference type="EMBL" id="KAF2241908.1"/>
    </source>
</evidence>
<dbReference type="EMBL" id="ML987210">
    <property type="protein sequence ID" value="KAF2241908.1"/>
    <property type="molecule type" value="Genomic_DNA"/>
</dbReference>
<evidence type="ECO:0000259" key="1">
    <source>
        <dbReference type="Pfam" id="PF01636"/>
    </source>
</evidence>
<organism evidence="2 3">
    <name type="scientific">Trematosphaeria pertusa</name>
    <dbReference type="NCBI Taxonomy" id="390896"/>
    <lineage>
        <taxon>Eukaryota</taxon>
        <taxon>Fungi</taxon>
        <taxon>Dikarya</taxon>
        <taxon>Ascomycota</taxon>
        <taxon>Pezizomycotina</taxon>
        <taxon>Dothideomycetes</taxon>
        <taxon>Pleosporomycetidae</taxon>
        <taxon>Pleosporales</taxon>
        <taxon>Massarineae</taxon>
        <taxon>Trematosphaeriaceae</taxon>
        <taxon>Trematosphaeria</taxon>
    </lineage>
</organism>
<accession>A0A6A6HVX2</accession>
<dbReference type="InterPro" id="IPR051678">
    <property type="entry name" value="AGP_Transferase"/>
</dbReference>
<feature type="domain" description="Aminoglycoside phosphotransferase" evidence="1">
    <location>
        <begin position="55"/>
        <end position="317"/>
    </location>
</feature>
<evidence type="ECO:0000313" key="3">
    <source>
        <dbReference type="Proteomes" id="UP000800094"/>
    </source>
</evidence>
<dbReference type="Proteomes" id="UP000800094">
    <property type="component" value="Unassembled WGS sequence"/>
</dbReference>
<dbReference type="Gene3D" id="3.30.200.20">
    <property type="entry name" value="Phosphorylase Kinase, domain 1"/>
    <property type="match status" value="1"/>
</dbReference>
<dbReference type="OrthoDB" id="5412996at2759"/>
<dbReference type="AlphaFoldDB" id="A0A6A6HVX2"/>
<protein>
    <recommendedName>
        <fullName evidence="1">Aminoglycoside phosphotransferase domain-containing protein</fullName>
    </recommendedName>
</protein>
<dbReference type="Pfam" id="PF01636">
    <property type="entry name" value="APH"/>
    <property type="match status" value="1"/>
</dbReference>
<dbReference type="GeneID" id="54583737"/>
<name>A0A6A6HVX2_9PLEO</name>
<sequence length="462" mass="52755">MTGYDRIVEADAEEECRAWIRKLIDAKDEVVAFVDARLNGGGAGTYKGFFKGSFNLSYHIDFGDRRPSVLIRFAMPGESVTPWRAEKVANEVRFIEYLRENTSIPLPHIHCWGSVEESPQQLGPFIIMDFVRGTRLSTFLRRPTDDEYEAAILNPDLNEATLDKVYEQIADYMLQMSCLAFSRIGAISKDDGESGTWTVTGRPLTFDMNILATSTGYPVDQFHTAPLDLASDFFELVARQHLLHLDTQRNLADDEADAQRRFVARQRFKQLIPKYCTDNAGPFKIFCDDMQPSNMLIDPDTLRITAMLDFEFTNSMPAQFAYDPPWWLLLRGPGIWIEDDGMDDFLASYVPRMEQFLRALERVEAKSSLVRGGGPAEELRLSTRMRDSWRTGCFWFNYAARRCLDVDVIYWEALHDHEDGDGLSLLDPATRAEAGRLVRTKMEQLSAYEAECATRFPEESSK</sequence>
<dbReference type="RefSeq" id="XP_033676912.1">
    <property type="nucleotide sequence ID" value="XM_033830407.1"/>
</dbReference>
<proteinExistence type="predicted"/>
<dbReference type="PANTHER" id="PTHR21310:SF37">
    <property type="entry name" value="AMINOGLYCOSIDE PHOSPHOTRANSFERASE DOMAIN-CONTAINING PROTEIN"/>
    <property type="match status" value="1"/>
</dbReference>
<dbReference type="PANTHER" id="PTHR21310">
    <property type="entry name" value="AMINOGLYCOSIDE PHOSPHOTRANSFERASE-RELATED-RELATED"/>
    <property type="match status" value="1"/>
</dbReference>
<keyword evidence="3" id="KW-1185">Reference proteome</keyword>
<dbReference type="InterPro" id="IPR002575">
    <property type="entry name" value="Aminoglycoside_PTrfase"/>
</dbReference>
<dbReference type="SUPFAM" id="SSF56112">
    <property type="entry name" value="Protein kinase-like (PK-like)"/>
    <property type="match status" value="1"/>
</dbReference>